<dbReference type="RefSeq" id="WP_205175138.1">
    <property type="nucleotide sequence ID" value="NZ_JAFBDZ010000006.1"/>
</dbReference>
<feature type="domain" description="ApeA N-terminal" evidence="2">
    <location>
        <begin position="10"/>
        <end position="274"/>
    </location>
</feature>
<keyword evidence="4" id="KW-1185">Reference proteome</keyword>
<name>A0ABS2NJA5_9BACI</name>
<sequence>MTNKIDLQFGKWHIGGRDLNLNGILHVNNNFDLELYSDEFISLPYYADVVYGKTHQGKAYTLYKCSIRGGKSTSIVHDYQSKYTYHVSCDYALEGKIFTEEQEIKFEEIYFSVTNLNKWAYQKTVDINLDDSSEYVITTNRVDDLTHKNDEFELDISYFTMPDYNHRFTNSLKIETNTQIIFKFNNPTPLIDAHRLIYKVRDFISLCTNTRTYIKYISAKPYYSVPQEFEPRIQIYGRAIEFENDGDIEELEFYDQYISLDQLKNDFNVCMKNWFEKSERLKPVIDLYLSVNYHRTSHERHFLNLVQALEAYHRLTRNNKILPKEEHDKKMESIMANVPEEHQKWVRDKLAFSNEPSLHERLEDLLTPDSNGASPHHIGKYYSVFNFQDKEKIQLIRDIKNTRNYNTHFDERLLKKSIKGEELYQLISLLKLTMEFYLLRELEIDEDVVILLTWEKSKQLSTRNSIIEYTKDKNMTI</sequence>
<dbReference type="Proteomes" id="UP001646157">
    <property type="component" value="Unassembled WGS sequence"/>
</dbReference>
<evidence type="ECO:0000313" key="3">
    <source>
        <dbReference type="EMBL" id="MBM7587924.1"/>
    </source>
</evidence>
<evidence type="ECO:0000313" key="4">
    <source>
        <dbReference type="Proteomes" id="UP001646157"/>
    </source>
</evidence>
<accession>A0ABS2NJA5</accession>
<feature type="domain" description="Apea-like HEPN" evidence="1">
    <location>
        <begin position="303"/>
        <end position="447"/>
    </location>
</feature>
<evidence type="ECO:0008006" key="5">
    <source>
        <dbReference type="Google" id="ProtNLM"/>
    </source>
</evidence>
<dbReference type="Pfam" id="PF18739">
    <property type="entry name" value="HEPN_Apea"/>
    <property type="match status" value="1"/>
</dbReference>
<protein>
    <recommendedName>
        <fullName evidence="5">ApeA N-terminal domain-containing protein</fullName>
    </recommendedName>
</protein>
<proteinExistence type="predicted"/>
<dbReference type="InterPro" id="IPR041223">
    <property type="entry name" value="ApeA_NTD"/>
</dbReference>
<reference evidence="3 4" key="1">
    <citation type="submission" date="2021-01" db="EMBL/GenBank/DDBJ databases">
        <title>Genomic Encyclopedia of Type Strains, Phase IV (KMG-IV): sequencing the most valuable type-strain genomes for metagenomic binning, comparative biology and taxonomic classification.</title>
        <authorList>
            <person name="Goeker M."/>
        </authorList>
    </citation>
    <scope>NUCLEOTIDE SEQUENCE [LARGE SCALE GENOMIC DNA]</scope>
    <source>
        <strain evidence="3 4">DSM 24834</strain>
    </source>
</reference>
<organism evidence="3 4">
    <name type="scientific">Rossellomorea pakistanensis</name>
    <dbReference type="NCBI Taxonomy" id="992288"/>
    <lineage>
        <taxon>Bacteria</taxon>
        <taxon>Bacillati</taxon>
        <taxon>Bacillota</taxon>
        <taxon>Bacilli</taxon>
        <taxon>Bacillales</taxon>
        <taxon>Bacillaceae</taxon>
        <taxon>Rossellomorea</taxon>
    </lineage>
</organism>
<dbReference type="EMBL" id="JAFBDZ010000006">
    <property type="protein sequence ID" value="MBM7587924.1"/>
    <property type="molecule type" value="Genomic_DNA"/>
</dbReference>
<comment type="caution">
    <text evidence="3">The sequence shown here is derived from an EMBL/GenBank/DDBJ whole genome shotgun (WGS) entry which is preliminary data.</text>
</comment>
<gene>
    <name evidence="3" type="ORF">JOC86_004499</name>
</gene>
<evidence type="ECO:0000259" key="2">
    <source>
        <dbReference type="Pfam" id="PF18862"/>
    </source>
</evidence>
<evidence type="ECO:0000259" key="1">
    <source>
        <dbReference type="Pfam" id="PF18739"/>
    </source>
</evidence>
<dbReference type="Pfam" id="PF18862">
    <property type="entry name" value="ApeA_NTD1"/>
    <property type="match status" value="1"/>
</dbReference>
<dbReference type="InterPro" id="IPR041229">
    <property type="entry name" value="HEPN_Apea"/>
</dbReference>